<evidence type="ECO:0000259" key="1">
    <source>
        <dbReference type="Pfam" id="PF26551"/>
    </source>
</evidence>
<reference evidence="2" key="1">
    <citation type="submission" date="2019-10" db="EMBL/GenBank/DDBJ databases">
        <authorList>
            <person name="Ross D.E."/>
            <person name="Gulliver D."/>
        </authorList>
    </citation>
    <scope>NUCLEOTIDE SEQUENCE</scope>
    <source>
        <strain evidence="2">DER-2019</strain>
    </source>
</reference>
<dbReference type="InterPro" id="IPR058493">
    <property type="entry name" value="DUF8180"/>
</dbReference>
<accession>A0A923HTM0</accession>
<keyword evidence="3" id="KW-1185">Reference proteome</keyword>
<dbReference type="Proteomes" id="UP000616595">
    <property type="component" value="Unassembled WGS sequence"/>
</dbReference>
<sequence length="74" mass="8709">MDSKLDIQKQEEIFKVFLAHWINHTGDHIDGYQEWAEKLRGTSKDAVSKEIFLAIEEMRAVQKKMMEAKILFRG</sequence>
<dbReference type="AlphaFoldDB" id="A0A923HTM0"/>
<organism evidence="2 3">
    <name type="scientific">Acetobacterium paludosum</name>
    <dbReference type="NCBI Taxonomy" id="52693"/>
    <lineage>
        <taxon>Bacteria</taxon>
        <taxon>Bacillati</taxon>
        <taxon>Bacillota</taxon>
        <taxon>Clostridia</taxon>
        <taxon>Eubacteriales</taxon>
        <taxon>Eubacteriaceae</taxon>
        <taxon>Acetobacterium</taxon>
    </lineage>
</organism>
<gene>
    <name evidence="2" type="ORF">GH810_01805</name>
</gene>
<evidence type="ECO:0000313" key="2">
    <source>
        <dbReference type="EMBL" id="MBC3887050.1"/>
    </source>
</evidence>
<dbReference type="OrthoDB" id="1779770at2"/>
<dbReference type="Pfam" id="PF26551">
    <property type="entry name" value="DUF8180"/>
    <property type="match status" value="1"/>
</dbReference>
<proteinExistence type="predicted"/>
<dbReference type="EMBL" id="WJBD01000001">
    <property type="protein sequence ID" value="MBC3887050.1"/>
    <property type="molecule type" value="Genomic_DNA"/>
</dbReference>
<protein>
    <recommendedName>
        <fullName evidence="1">DUF8180 domain-containing protein</fullName>
    </recommendedName>
</protein>
<comment type="caution">
    <text evidence="2">The sequence shown here is derived from an EMBL/GenBank/DDBJ whole genome shotgun (WGS) entry which is preliminary data.</text>
</comment>
<evidence type="ECO:0000313" key="3">
    <source>
        <dbReference type="Proteomes" id="UP000616595"/>
    </source>
</evidence>
<dbReference type="RefSeq" id="WP_148565660.1">
    <property type="nucleotide sequence ID" value="NZ_RXYA01000001.1"/>
</dbReference>
<feature type="domain" description="DUF8180" evidence="1">
    <location>
        <begin position="15"/>
        <end position="70"/>
    </location>
</feature>
<name>A0A923HTM0_9FIRM</name>
<reference evidence="2" key="2">
    <citation type="submission" date="2020-10" db="EMBL/GenBank/DDBJ databases">
        <title>Comparative genomics of the Acetobacterium genus.</title>
        <authorList>
            <person name="Marshall C."/>
            <person name="May H."/>
            <person name="Norman S."/>
        </authorList>
    </citation>
    <scope>NUCLEOTIDE SEQUENCE</scope>
    <source>
        <strain evidence="2">DER-2019</strain>
    </source>
</reference>